<evidence type="ECO:0000313" key="1">
    <source>
        <dbReference type="EMBL" id="CFX09728.1"/>
    </source>
</evidence>
<dbReference type="EMBL" id="CGIH01000005">
    <property type="protein sequence ID" value="CFX09728.1"/>
    <property type="molecule type" value="Genomic_DNA"/>
</dbReference>
<proteinExistence type="predicted"/>
<dbReference type="RefSeq" id="WP_046495299.1">
    <property type="nucleotide sequence ID" value="NZ_CGIH01000005.1"/>
</dbReference>
<dbReference type="STRING" id="690567.442"/>
<organism evidence="1 2">
    <name type="scientific">Syntrophomonas zehnderi OL-4</name>
    <dbReference type="NCBI Taxonomy" id="690567"/>
    <lineage>
        <taxon>Bacteria</taxon>
        <taxon>Bacillati</taxon>
        <taxon>Bacillota</taxon>
        <taxon>Clostridia</taxon>
        <taxon>Eubacteriales</taxon>
        <taxon>Syntrophomonadaceae</taxon>
        <taxon>Syntrophomonas</taxon>
    </lineage>
</organism>
<name>A0A0E4C7P8_9FIRM</name>
<sequence>MAELKCEYPEGCRLDLWAKVIKAKYIEKQVKVMEVFECIPLYPRDEWGDGCYVNMIDDFKVKVVRAEEILNFNRVKILIEFDVTLFVILEDGSYQVYNMPGNIYEQTIELDEFDPPLSVEEFRNEIDDSDIILCNWTFDYEIKGACEDPCGPCYPLMEGADCPINRGTCVYLVVYVDIIDKLGKMHDIIVYGELDPEVDC</sequence>
<dbReference type="OrthoDB" id="2080335at2"/>
<evidence type="ECO:0000313" key="2">
    <source>
        <dbReference type="Proteomes" id="UP000045545"/>
    </source>
</evidence>
<dbReference type="Proteomes" id="UP000045545">
    <property type="component" value="Unassembled WGS sequence"/>
</dbReference>
<dbReference type="AlphaFoldDB" id="A0A0E4C7P8"/>
<reference evidence="1 2" key="1">
    <citation type="submission" date="2015-03" db="EMBL/GenBank/DDBJ databases">
        <authorList>
            <person name="Murphy D."/>
        </authorList>
    </citation>
    <scope>NUCLEOTIDE SEQUENCE [LARGE SCALE GENOMIC DNA]</scope>
    <source>
        <strain evidence="1 2">OL-4</strain>
    </source>
</reference>
<keyword evidence="2" id="KW-1185">Reference proteome</keyword>
<accession>A0A0E4C7P8</accession>
<protein>
    <submittedName>
        <fullName evidence="1">Uncharacterized</fullName>
    </submittedName>
</protein>
<gene>
    <name evidence="1" type="ORF">442</name>
</gene>